<feature type="compositionally biased region" description="Polar residues" evidence="1">
    <location>
        <begin position="1463"/>
        <end position="1473"/>
    </location>
</feature>
<feature type="compositionally biased region" description="Polar residues" evidence="1">
    <location>
        <begin position="1325"/>
        <end position="1337"/>
    </location>
</feature>
<dbReference type="EMBL" id="JAAAJA010000972">
    <property type="protein sequence ID" value="KAG0248540.1"/>
    <property type="molecule type" value="Genomic_DNA"/>
</dbReference>
<feature type="transmembrane region" description="Helical" evidence="2">
    <location>
        <begin position="45"/>
        <end position="68"/>
    </location>
</feature>
<feature type="compositionally biased region" description="Low complexity" evidence="1">
    <location>
        <begin position="1562"/>
        <end position="1573"/>
    </location>
</feature>
<feature type="compositionally biased region" description="Low complexity" evidence="1">
    <location>
        <begin position="1083"/>
        <end position="1095"/>
    </location>
</feature>
<feature type="compositionally biased region" description="Low complexity" evidence="1">
    <location>
        <begin position="400"/>
        <end position="421"/>
    </location>
</feature>
<feature type="compositionally biased region" description="Low complexity" evidence="1">
    <location>
        <begin position="1067"/>
        <end position="1076"/>
    </location>
</feature>
<feature type="compositionally biased region" description="Low complexity" evidence="1">
    <location>
        <begin position="977"/>
        <end position="992"/>
    </location>
</feature>
<feature type="compositionally biased region" description="Polar residues" evidence="1">
    <location>
        <begin position="1678"/>
        <end position="1687"/>
    </location>
</feature>
<feature type="compositionally biased region" description="Basic and acidic residues" evidence="1">
    <location>
        <begin position="1689"/>
        <end position="1709"/>
    </location>
</feature>
<keyword evidence="4" id="KW-1185">Reference proteome</keyword>
<sequence>MIQLFLEQNPPSQAIQTGVVSFVVLIFIVARALTTRGFAALKPGFNTRAIVTWLACTSLAFMVVYSAVLARTLYTQSMAGYFAGPKARSNSEPPTNPTEFSFPITLEFRDMSQNPSWDFSNITPPPGADLNYYYVLAMKPISLYSFTDKSTLYAMRLLQKASQCGLMASLLLLNTYWSSHVEALVDEGNFMSDAELYLYWILTGLVLVLPIGTFVGVGYGSGAWKTASVVSDVTMLLLGLAIIIGYTMTCLRLRALERDSRNVNGDDTATTLQLTYYIYCVYWLIGSMIAILLLGILYNFDLVHPEQRPVLAQAVSDLQGALWSTTVVMVYPAVMFLLYPSVDVLTKPQHDPASMFQKRVRRTVKDAQRIRESLYLEGDSMNGADVGYHSSLHGHTAHPGTSQRQTDDGQQQQQQSQQQQRYSFYEPKRRERMGSLTAAMNEMQLIAEEDVPMTIEMITSPGGETGAQSSAEPSIAAASVSNQQSASISMANSDNDATMATSNARDESSSSSYNQYRNGHKDRDLDRTGLTAGSEQTVPPVQRSWDDAPSTPSTSRTCVLDNTSDGASSSPAQAPKAIPLVAVVPTTPSATSNKPVPAPLTGILKSRTSTSSTRSSLGQNPSQDQTNNNGSLMSVSPFRSALSLPNTPAPAYGVRTSSVQALQYLNNGPPRKSSESVSVKRRASNPSSTRPNLTASASLPSISTESLSSSSSSQQRRSNVTARVDAGALALAAQHQQYPSLQHSHQPQQQSQQPQQKQRSSRDGIEVDYFGLQKFSFEKATPTPPPSLPYEPQTQQLELAKPPTMSGFLMADPYPSAGTRYLEGDDSDRDFGSSISLSSDSQDDMSAGDTYSQRSGSSGSSKKYKAPPPPIPVDTTSTSSRTRNAESNRTPGIPATPTTPTTPPGVRPRRSLDTVVDQQFIEMANRIYDDHVVPSHTFRSMSTPTTPTGPAPTGPLPAIPTAIRSDTLGTGSGKNFSSAPSTSSSSSAPLAPIHNQEAPSGPPQRHSQAPSQPQSPQILSPQPQQSLPGPPNKQAISPPGKSPYRVRESFESRIAQADPPVAGTMNSQSGQSGQGPATPPSPTSTASPTITSATTLPRPLTPAWYETKTNFASTNDVLSHYNAVMRGGTYHRQQQQQQQQQPYIHPLAVGPLNEISVSSSSYQNQPLHPLQSTPLPQQQVLNQQPQQQLEQNQRARADYSHQARMGSADSFGVVRRRSSSQRKDSTSSRLTLSGQQAQQDEQQLRQHQQQQQLQQPVPHLDRHSFMMPSENVSVYSTWTGDLSDVTNTSGEVSVGAFLDRKYQHQNRKSGERRGSTLAGAAVARHSTQSSDEQGSSNHSRDTARKSQVSAYSMGSSFGAGPSSSSSRQSGGAYSSYSNNSNYESGPLNVSGSLSNVGQSDPMRSGGINSGGAPTVTTASSPSRFSGGPHKKRASGLGGAGAHVSSSGSTGSGNGHVAKDMTGPVTTSRMNSMRLSAFGPGEDDVDVSVSGEGSSGSISGNTGGQSKDYLVDVDPQMCETQERMVQQEWMERRAAVKKDSRCRLKQLQKQQQELDEKERLAKEQQQGQESGYEEPYALNSVYFKSTTDLFEQFDDVAQSSDTAVATHPFTRVESAGMSSSSPASVPATLPSDSSAMSTAVSSASATTNTTAASSPSPHPSVISSSPSPVATFRPYGHISNPSSSSFTMRQPREREPEQRQRQERNQRQDQNDDEEPNPLIPSSSSYTQHHQSHSQNQSMNSSLLHYDSIDSIATLRAHRQHPSSTSSPPPSISRHSPYSPSPSPTSQRPLYGHYQYPYPSQPQQLITHGPSVSLTQLGPSQYRITPEDKGRDKSESGSNASRTMSPVQRTSSRLTNVTNLTNPESEYQWESAELNHHHWEMLEAPNMAPSPSSILRNNNNSNNR</sequence>
<feature type="compositionally biased region" description="Low complexity" evidence="1">
    <location>
        <begin position="606"/>
        <end position="616"/>
    </location>
</feature>
<feature type="compositionally biased region" description="Low complexity" evidence="1">
    <location>
        <begin position="1003"/>
        <end position="1027"/>
    </location>
</feature>
<feature type="compositionally biased region" description="Polar residues" evidence="1">
    <location>
        <begin position="490"/>
        <end position="517"/>
    </location>
</feature>
<name>A0A9P6PML7_9FUNG</name>
<feature type="compositionally biased region" description="Low complexity" evidence="1">
    <location>
        <begin position="1761"/>
        <end position="1803"/>
    </location>
</feature>
<feature type="compositionally biased region" description="Polar residues" evidence="1">
    <location>
        <begin position="967"/>
        <end position="976"/>
    </location>
</feature>
<feature type="compositionally biased region" description="Low complexity" evidence="1">
    <location>
        <begin position="1235"/>
        <end position="1255"/>
    </location>
</feature>
<feature type="region of interest" description="Disordered" evidence="1">
    <location>
        <begin position="587"/>
        <end position="634"/>
    </location>
</feature>
<keyword evidence="2" id="KW-0472">Membrane</keyword>
<feature type="compositionally biased region" description="Polar residues" evidence="1">
    <location>
        <begin position="874"/>
        <end position="888"/>
    </location>
</feature>
<feature type="region of interest" description="Disordered" evidence="1">
    <location>
        <begin position="1536"/>
        <end position="1575"/>
    </location>
</feature>
<feature type="compositionally biased region" description="Basic and acidic residues" evidence="1">
    <location>
        <begin position="1303"/>
        <end position="1314"/>
    </location>
</feature>
<feature type="transmembrane region" description="Helical" evidence="2">
    <location>
        <begin position="233"/>
        <end position="256"/>
    </location>
</feature>
<protein>
    <submittedName>
        <fullName evidence="3">Uncharacterized protein</fullName>
    </submittedName>
</protein>
<dbReference type="Proteomes" id="UP000726737">
    <property type="component" value="Unassembled WGS sequence"/>
</dbReference>
<feature type="region of interest" description="Disordered" evidence="1">
    <location>
        <begin position="1303"/>
        <end position="1506"/>
    </location>
</feature>
<feature type="region of interest" description="Disordered" evidence="1">
    <location>
        <begin position="938"/>
        <end position="1098"/>
    </location>
</feature>
<feature type="compositionally biased region" description="Polar residues" evidence="1">
    <location>
        <begin position="1414"/>
        <end position="1423"/>
    </location>
</feature>
<feature type="compositionally biased region" description="Polar residues" evidence="1">
    <location>
        <begin position="550"/>
        <end position="572"/>
    </location>
</feature>
<evidence type="ECO:0000313" key="4">
    <source>
        <dbReference type="Proteomes" id="UP000726737"/>
    </source>
</evidence>
<feature type="compositionally biased region" description="Basic and acidic residues" evidence="1">
    <location>
        <begin position="1824"/>
        <end position="1834"/>
    </location>
</feature>
<organism evidence="3 4">
    <name type="scientific">Mortierella polycephala</name>
    <dbReference type="NCBI Taxonomy" id="41804"/>
    <lineage>
        <taxon>Eukaryota</taxon>
        <taxon>Fungi</taxon>
        <taxon>Fungi incertae sedis</taxon>
        <taxon>Mucoromycota</taxon>
        <taxon>Mortierellomycotina</taxon>
        <taxon>Mortierellomycetes</taxon>
        <taxon>Mortierellales</taxon>
        <taxon>Mortierellaceae</taxon>
        <taxon>Mortierella</taxon>
    </lineage>
</organism>
<feature type="compositionally biased region" description="Polar residues" evidence="1">
    <location>
        <begin position="1809"/>
        <end position="1822"/>
    </location>
</feature>
<gene>
    <name evidence="3" type="ORF">BG011_010169</name>
</gene>
<feature type="region of interest" description="Disordered" evidence="1">
    <location>
        <begin position="1884"/>
        <end position="1903"/>
    </location>
</feature>
<feature type="transmembrane region" description="Helical" evidence="2">
    <location>
        <begin position="14"/>
        <end position="33"/>
    </location>
</feature>
<evidence type="ECO:0000313" key="3">
    <source>
        <dbReference type="EMBL" id="KAG0248540.1"/>
    </source>
</evidence>
<accession>A0A9P6PML7</accession>
<feature type="compositionally biased region" description="Polar residues" evidence="1">
    <location>
        <begin position="1835"/>
        <end position="1861"/>
    </location>
</feature>
<feature type="region of interest" description="Disordered" evidence="1">
    <location>
        <begin position="1611"/>
        <end position="1738"/>
    </location>
</feature>
<feature type="compositionally biased region" description="Pro residues" evidence="1">
    <location>
        <begin position="947"/>
        <end position="958"/>
    </location>
</feature>
<feature type="region of interest" description="Disordered" evidence="1">
    <location>
        <begin position="1756"/>
        <end position="1861"/>
    </location>
</feature>
<reference evidence="3" key="1">
    <citation type="journal article" date="2020" name="Fungal Divers.">
        <title>Resolving the Mortierellaceae phylogeny through synthesis of multi-gene phylogenetics and phylogenomics.</title>
        <authorList>
            <person name="Vandepol N."/>
            <person name="Liber J."/>
            <person name="Desiro A."/>
            <person name="Na H."/>
            <person name="Kennedy M."/>
            <person name="Barry K."/>
            <person name="Grigoriev I.V."/>
            <person name="Miller A.N."/>
            <person name="O'Donnell K."/>
            <person name="Stajich J.E."/>
            <person name="Bonito G."/>
        </authorList>
    </citation>
    <scope>NUCLEOTIDE SEQUENCE</scope>
    <source>
        <strain evidence="3">KOD948</strain>
    </source>
</reference>
<feature type="region of interest" description="Disordered" evidence="1">
    <location>
        <begin position="386"/>
        <end position="428"/>
    </location>
</feature>
<evidence type="ECO:0000256" key="1">
    <source>
        <dbReference type="SAM" id="MobiDB-lite"/>
    </source>
</evidence>
<feature type="region of interest" description="Disordered" evidence="1">
    <location>
        <begin position="817"/>
        <end position="910"/>
    </location>
</feature>
<feature type="compositionally biased region" description="Low complexity" evidence="1">
    <location>
        <begin position="695"/>
        <end position="718"/>
    </location>
</feature>
<evidence type="ECO:0000256" key="2">
    <source>
        <dbReference type="SAM" id="Phobius"/>
    </source>
</evidence>
<feature type="transmembrane region" description="Helical" evidence="2">
    <location>
        <begin position="276"/>
        <end position="300"/>
    </location>
</feature>
<feature type="region of interest" description="Disordered" evidence="1">
    <location>
        <begin position="457"/>
        <end position="574"/>
    </location>
</feature>
<keyword evidence="2" id="KW-0812">Transmembrane</keyword>
<proteinExistence type="predicted"/>
<feature type="compositionally biased region" description="Polar residues" evidence="1">
    <location>
        <begin position="1387"/>
        <end position="1398"/>
    </location>
</feature>
<feature type="compositionally biased region" description="Polar residues" evidence="1">
    <location>
        <begin position="617"/>
        <end position="634"/>
    </location>
</feature>
<feature type="compositionally biased region" description="Low complexity" evidence="1">
    <location>
        <begin position="889"/>
        <end position="899"/>
    </location>
</feature>
<feature type="compositionally biased region" description="Low complexity" evidence="1">
    <location>
        <begin position="474"/>
        <end position="489"/>
    </location>
</feature>
<feature type="compositionally biased region" description="Low complexity" evidence="1">
    <location>
        <begin position="735"/>
        <end position="758"/>
    </location>
</feature>
<feature type="compositionally biased region" description="Low complexity" evidence="1">
    <location>
        <begin position="1613"/>
        <end position="1670"/>
    </location>
</feature>
<dbReference type="OrthoDB" id="2440932at2759"/>
<feature type="compositionally biased region" description="Low complexity" evidence="1">
    <location>
        <begin position="1352"/>
        <end position="1385"/>
    </location>
</feature>
<feature type="region of interest" description="Disordered" evidence="1">
    <location>
        <begin position="735"/>
        <end position="763"/>
    </location>
</feature>
<feature type="compositionally biased region" description="Low complexity" evidence="1">
    <location>
        <begin position="1721"/>
        <end position="1738"/>
    </location>
</feature>
<feature type="region of interest" description="Disordered" evidence="1">
    <location>
        <begin position="1179"/>
        <end position="1257"/>
    </location>
</feature>
<feature type="compositionally biased region" description="Polar residues" evidence="1">
    <location>
        <begin position="685"/>
        <end position="694"/>
    </location>
</feature>
<keyword evidence="2" id="KW-1133">Transmembrane helix</keyword>
<feature type="compositionally biased region" description="Basic and acidic residues" evidence="1">
    <location>
        <begin position="1551"/>
        <end position="1561"/>
    </location>
</feature>
<feature type="compositionally biased region" description="Low complexity" evidence="1">
    <location>
        <begin position="1486"/>
        <end position="1505"/>
    </location>
</feature>
<feature type="compositionally biased region" description="Low complexity" evidence="1">
    <location>
        <begin position="1179"/>
        <end position="1192"/>
    </location>
</feature>
<comment type="caution">
    <text evidence="3">The sequence shown here is derived from an EMBL/GenBank/DDBJ whole genome shotgun (WGS) entry which is preliminary data.</text>
</comment>
<feature type="region of interest" description="Disordered" evidence="1">
    <location>
        <begin position="664"/>
        <end position="722"/>
    </location>
</feature>
<feature type="transmembrane region" description="Helical" evidence="2">
    <location>
        <begin position="197"/>
        <end position="221"/>
    </location>
</feature>